<dbReference type="InterPro" id="IPR036388">
    <property type="entry name" value="WH-like_DNA-bd_sf"/>
</dbReference>
<sequence>MIIINNWKMDASRCTLTHQGTGETLRLGEFHFLLLEVLITHPDTVLSREFLIAEVWKNRVVGSNSLPTAIHALRLALGDDAKQKDIIKTIPKKGYFIDSEFITYPQDENNSAVDENNSEQPESVEVDSEMDALSPSYAVTVPSSNKKHGALRARNLILFTASFLAIVLGAILWHSFSNSAPANKTVNSDAGPEIKYIHFPDIKNLTYGYLHRKETDAAGALTIKNEAYPIAKRLSKLMTQNDASMRIYAYPSISKLSVDFTITNSCDHTWQVVLTIENWQHDAKKLNDYIYSHAERTLNEMPKCE</sequence>
<dbReference type="Pfam" id="PF00486">
    <property type="entry name" value="Trans_reg_C"/>
    <property type="match status" value="1"/>
</dbReference>
<dbReference type="InterPro" id="IPR001867">
    <property type="entry name" value="OmpR/PhoB-type_DNA-bd"/>
</dbReference>
<gene>
    <name evidence="5" type="ORF">EC847_11535</name>
</gene>
<dbReference type="EMBL" id="SNVX01000015">
    <property type="protein sequence ID" value="TDN53607.1"/>
    <property type="molecule type" value="Genomic_DNA"/>
</dbReference>
<evidence type="ECO:0000259" key="4">
    <source>
        <dbReference type="PROSITE" id="PS51755"/>
    </source>
</evidence>
<keyword evidence="3" id="KW-0472">Membrane</keyword>
<dbReference type="Proteomes" id="UP000295530">
    <property type="component" value="Unassembled WGS sequence"/>
</dbReference>
<evidence type="ECO:0000256" key="3">
    <source>
        <dbReference type="SAM" id="Phobius"/>
    </source>
</evidence>
<keyword evidence="6" id="KW-1185">Reference proteome</keyword>
<name>A0A4R6E6P0_SCAGO</name>
<keyword evidence="3" id="KW-1133">Transmembrane helix</keyword>
<dbReference type="RefSeq" id="WP_133461972.1">
    <property type="nucleotide sequence ID" value="NZ_SNVX01000015.1"/>
</dbReference>
<organism evidence="5 6">
    <name type="scientific">Scandinavium goeteborgense</name>
    <dbReference type="NCBI Taxonomy" id="1851514"/>
    <lineage>
        <taxon>Bacteria</taxon>
        <taxon>Pseudomonadati</taxon>
        <taxon>Pseudomonadota</taxon>
        <taxon>Gammaproteobacteria</taxon>
        <taxon>Enterobacterales</taxon>
        <taxon>Enterobacteriaceae</taxon>
        <taxon>Scandinavium</taxon>
    </lineage>
</organism>
<feature type="transmembrane region" description="Helical" evidence="3">
    <location>
        <begin position="156"/>
        <end position="176"/>
    </location>
</feature>
<protein>
    <submittedName>
        <fullName evidence="5">DNA-binding winged helix-turn-helix (WHTH) protein</fullName>
    </submittedName>
</protein>
<dbReference type="CDD" id="cd00383">
    <property type="entry name" value="trans_reg_C"/>
    <property type="match status" value="1"/>
</dbReference>
<comment type="caution">
    <text evidence="5">The sequence shown here is derived from an EMBL/GenBank/DDBJ whole genome shotgun (WGS) entry which is preliminary data.</text>
</comment>
<keyword evidence="3" id="KW-0812">Transmembrane</keyword>
<dbReference type="GO" id="GO:0006355">
    <property type="term" value="P:regulation of DNA-templated transcription"/>
    <property type="evidence" value="ECO:0007669"/>
    <property type="project" value="InterPro"/>
</dbReference>
<dbReference type="SMART" id="SM00862">
    <property type="entry name" value="Trans_reg_C"/>
    <property type="match status" value="1"/>
</dbReference>
<feature type="domain" description="OmpR/PhoB-type" evidence="4">
    <location>
        <begin position="1"/>
        <end position="99"/>
    </location>
</feature>
<feature type="DNA-binding region" description="OmpR/PhoB-type" evidence="2">
    <location>
        <begin position="1"/>
        <end position="99"/>
    </location>
</feature>
<dbReference type="SUPFAM" id="SSF46894">
    <property type="entry name" value="C-terminal effector domain of the bipartite response regulators"/>
    <property type="match status" value="1"/>
</dbReference>
<evidence type="ECO:0000313" key="5">
    <source>
        <dbReference type="EMBL" id="TDN53607.1"/>
    </source>
</evidence>
<accession>A0A4R6E6P0</accession>
<dbReference type="AlphaFoldDB" id="A0A4R6E6P0"/>
<keyword evidence="1 2" id="KW-0238">DNA-binding</keyword>
<dbReference type="GO" id="GO:0003677">
    <property type="term" value="F:DNA binding"/>
    <property type="evidence" value="ECO:0007669"/>
    <property type="project" value="UniProtKB-UniRule"/>
</dbReference>
<dbReference type="InterPro" id="IPR016032">
    <property type="entry name" value="Sig_transdc_resp-reg_C-effctor"/>
</dbReference>
<proteinExistence type="predicted"/>
<dbReference type="PROSITE" id="PS51755">
    <property type="entry name" value="OMPR_PHOB"/>
    <property type="match status" value="1"/>
</dbReference>
<dbReference type="GO" id="GO:0000160">
    <property type="term" value="P:phosphorelay signal transduction system"/>
    <property type="evidence" value="ECO:0007669"/>
    <property type="project" value="InterPro"/>
</dbReference>
<evidence type="ECO:0000313" key="6">
    <source>
        <dbReference type="Proteomes" id="UP000295530"/>
    </source>
</evidence>
<dbReference type="Gene3D" id="1.10.10.10">
    <property type="entry name" value="Winged helix-like DNA-binding domain superfamily/Winged helix DNA-binding domain"/>
    <property type="match status" value="1"/>
</dbReference>
<dbReference type="OrthoDB" id="799930at2"/>
<evidence type="ECO:0000256" key="1">
    <source>
        <dbReference type="ARBA" id="ARBA00023125"/>
    </source>
</evidence>
<reference evidence="5 6" key="1">
    <citation type="submission" date="2019-03" db="EMBL/GenBank/DDBJ databases">
        <title>Genomic analyses of the natural microbiome of Caenorhabditis elegans.</title>
        <authorList>
            <person name="Samuel B."/>
        </authorList>
    </citation>
    <scope>NUCLEOTIDE SEQUENCE [LARGE SCALE GENOMIC DNA]</scope>
    <source>
        <strain evidence="5 6">BIGb0156</strain>
    </source>
</reference>
<evidence type="ECO:0000256" key="2">
    <source>
        <dbReference type="PROSITE-ProRule" id="PRU01091"/>
    </source>
</evidence>